<reference evidence="2 3" key="1">
    <citation type="journal article" date="2019" name="Commun. Biol.">
        <title>The bagworm genome reveals a unique fibroin gene that provides high tensile strength.</title>
        <authorList>
            <person name="Kono N."/>
            <person name="Nakamura H."/>
            <person name="Ohtoshi R."/>
            <person name="Tomita M."/>
            <person name="Numata K."/>
            <person name="Arakawa K."/>
        </authorList>
    </citation>
    <scope>NUCLEOTIDE SEQUENCE [LARGE SCALE GENOMIC DNA]</scope>
</reference>
<dbReference type="EMBL" id="BGZK01001054">
    <property type="protein sequence ID" value="GBP69855.1"/>
    <property type="molecule type" value="Genomic_DNA"/>
</dbReference>
<evidence type="ECO:0000256" key="1">
    <source>
        <dbReference type="SAM" id="MobiDB-lite"/>
    </source>
</evidence>
<sequence length="67" mass="7138">MRTKAGGRLKAESEVLSRGPPRLTAGRRRDAVKYFSGKSNGRPPVTGAGGPADAMYSERLRIFSTSG</sequence>
<keyword evidence="3" id="KW-1185">Reference proteome</keyword>
<protein>
    <submittedName>
        <fullName evidence="2">Uncharacterized protein</fullName>
    </submittedName>
</protein>
<comment type="caution">
    <text evidence="2">The sequence shown here is derived from an EMBL/GenBank/DDBJ whole genome shotgun (WGS) entry which is preliminary data.</text>
</comment>
<evidence type="ECO:0000313" key="2">
    <source>
        <dbReference type="EMBL" id="GBP69855.1"/>
    </source>
</evidence>
<name>A0A4C1Y613_EUMVA</name>
<proteinExistence type="predicted"/>
<gene>
    <name evidence="2" type="ORF">EVAR_89359_1</name>
</gene>
<organism evidence="2 3">
    <name type="scientific">Eumeta variegata</name>
    <name type="common">Bagworm moth</name>
    <name type="synonym">Eumeta japonica</name>
    <dbReference type="NCBI Taxonomy" id="151549"/>
    <lineage>
        <taxon>Eukaryota</taxon>
        <taxon>Metazoa</taxon>
        <taxon>Ecdysozoa</taxon>
        <taxon>Arthropoda</taxon>
        <taxon>Hexapoda</taxon>
        <taxon>Insecta</taxon>
        <taxon>Pterygota</taxon>
        <taxon>Neoptera</taxon>
        <taxon>Endopterygota</taxon>
        <taxon>Lepidoptera</taxon>
        <taxon>Glossata</taxon>
        <taxon>Ditrysia</taxon>
        <taxon>Tineoidea</taxon>
        <taxon>Psychidae</taxon>
        <taxon>Oiketicinae</taxon>
        <taxon>Eumeta</taxon>
    </lineage>
</organism>
<dbReference type="Proteomes" id="UP000299102">
    <property type="component" value="Unassembled WGS sequence"/>
</dbReference>
<dbReference type="AlphaFoldDB" id="A0A4C1Y613"/>
<evidence type="ECO:0000313" key="3">
    <source>
        <dbReference type="Proteomes" id="UP000299102"/>
    </source>
</evidence>
<accession>A0A4C1Y613</accession>
<feature type="region of interest" description="Disordered" evidence="1">
    <location>
        <begin position="1"/>
        <end position="53"/>
    </location>
</feature>